<dbReference type="EMBL" id="JAVDQI010000001">
    <property type="protein sequence ID" value="MDR6221905.1"/>
    <property type="molecule type" value="Genomic_DNA"/>
</dbReference>
<dbReference type="RefSeq" id="WP_270096289.1">
    <property type="nucleotide sequence ID" value="NZ_JAQFFK010000003.1"/>
</dbReference>
<reference evidence="1 2" key="1">
    <citation type="submission" date="2023-07" db="EMBL/GenBank/DDBJ databases">
        <title>Genomic Encyclopedia of Type Strains, Phase IV (KMG-IV): sequencing the most valuable type-strain genomes for metagenomic binning, comparative biology and taxonomic classification.</title>
        <authorList>
            <person name="Goeker M."/>
        </authorList>
    </citation>
    <scope>NUCLEOTIDE SEQUENCE [LARGE SCALE GENOMIC DNA]</scope>
    <source>
        <strain evidence="1 2">DSM 17273</strain>
    </source>
</reference>
<gene>
    <name evidence="1" type="ORF">J2750_000337</name>
</gene>
<proteinExistence type="predicted"/>
<accession>A0AA90TXV5</accession>
<keyword evidence="2" id="KW-1185">Reference proteome</keyword>
<name>A0AA90TXV5_9EURY</name>
<comment type="caution">
    <text evidence="1">The sequence shown here is derived from an EMBL/GenBank/DDBJ whole genome shotgun (WGS) entry which is preliminary data.</text>
</comment>
<evidence type="ECO:0000313" key="2">
    <source>
        <dbReference type="Proteomes" id="UP001185015"/>
    </source>
</evidence>
<protein>
    <submittedName>
        <fullName evidence="1">Uncharacterized protein</fullName>
    </submittedName>
</protein>
<organism evidence="1 2">
    <name type="scientific">Methanococcoides alaskense</name>
    <dbReference type="NCBI Taxonomy" id="325778"/>
    <lineage>
        <taxon>Archaea</taxon>
        <taxon>Methanobacteriati</taxon>
        <taxon>Methanobacteriota</taxon>
        <taxon>Stenosarchaea group</taxon>
        <taxon>Methanomicrobia</taxon>
        <taxon>Methanosarcinales</taxon>
        <taxon>Methanosarcinaceae</taxon>
        <taxon>Methanococcoides</taxon>
    </lineage>
</organism>
<sequence length="53" mass="6064">MPDEPQIQMNEYALVEESVLIYIQDLKGGMGQLPQEELIAIQLEDCDGKNIHY</sequence>
<dbReference type="Proteomes" id="UP001185015">
    <property type="component" value="Unassembled WGS sequence"/>
</dbReference>
<evidence type="ECO:0000313" key="1">
    <source>
        <dbReference type="EMBL" id="MDR6221905.1"/>
    </source>
</evidence>
<dbReference type="AlphaFoldDB" id="A0AA90TXV5"/>